<feature type="compositionally biased region" description="Low complexity" evidence="10">
    <location>
        <begin position="192"/>
        <end position="212"/>
    </location>
</feature>
<dbReference type="EnsemblPlants" id="Pp3c13_15690V3.1">
    <property type="protein sequence ID" value="Pp3c13_15690V3.1"/>
    <property type="gene ID" value="Pp3c13_15690"/>
</dbReference>
<dbReference type="EnsemblPlants" id="Pp3c13_15690V3.2">
    <property type="protein sequence ID" value="Pp3c13_15690V3.2"/>
    <property type="gene ID" value="Pp3c13_15690"/>
</dbReference>
<feature type="binding site" evidence="9">
    <location>
        <position position="457"/>
    </location>
    <ligand>
        <name>Mg(2+)</name>
        <dbReference type="ChEBI" id="CHEBI:18420"/>
        <label>1</label>
        <note>catalytic</note>
    </ligand>
</feature>
<dbReference type="InterPro" id="IPR051090">
    <property type="entry name" value="Inositol_monoP_superfamily"/>
</dbReference>
<dbReference type="Gramene" id="Pp3c13_15690V3.1">
    <property type="protein sequence ID" value="Pp3c13_15690V3.1"/>
    <property type="gene ID" value="Pp3c13_15690"/>
</dbReference>
<feature type="binding site" evidence="9">
    <location>
        <position position="454"/>
    </location>
    <ligand>
        <name>Mg(2+)</name>
        <dbReference type="ChEBI" id="CHEBI:18420"/>
        <label>1</label>
        <note>catalytic</note>
    </ligand>
</feature>
<evidence type="ECO:0000256" key="8">
    <source>
        <dbReference type="ARBA" id="ARBA00044484"/>
    </source>
</evidence>
<evidence type="ECO:0000313" key="11">
    <source>
        <dbReference type="EMBL" id="PNR42609.1"/>
    </source>
</evidence>
<name>A0A2K1JM55_PHYPA</name>
<dbReference type="CDD" id="cd01517">
    <property type="entry name" value="PAP_phosphatase"/>
    <property type="match status" value="1"/>
</dbReference>
<dbReference type="InterPro" id="IPR020550">
    <property type="entry name" value="Inositol_monophosphatase_CS"/>
</dbReference>
<dbReference type="GO" id="GO:0000103">
    <property type="term" value="P:sulfate assimilation"/>
    <property type="evidence" value="ECO:0000318"/>
    <property type="project" value="GO_Central"/>
</dbReference>
<evidence type="ECO:0000256" key="1">
    <source>
        <dbReference type="ARBA" id="ARBA00001946"/>
    </source>
</evidence>
<keyword evidence="5" id="KW-0378">Hydrolase</keyword>
<dbReference type="PANTHER" id="PTHR43200:SF17">
    <property type="entry name" value="3'(2'),5'-BISPHOSPHATE NUCLEOTIDASE"/>
    <property type="match status" value="1"/>
</dbReference>
<dbReference type="GO" id="GO:0046854">
    <property type="term" value="P:phosphatidylinositol phosphate biosynthetic process"/>
    <property type="evidence" value="ECO:0007669"/>
    <property type="project" value="InterPro"/>
</dbReference>
<evidence type="ECO:0000313" key="12">
    <source>
        <dbReference type="EnsemblPlants" id="Pp3c13_15690V3.1"/>
    </source>
</evidence>
<feature type="region of interest" description="Disordered" evidence="10">
    <location>
        <begin position="153"/>
        <end position="245"/>
    </location>
</feature>
<evidence type="ECO:0000256" key="4">
    <source>
        <dbReference type="ARBA" id="ARBA00022723"/>
    </source>
</evidence>
<dbReference type="InterPro" id="IPR000760">
    <property type="entry name" value="Inositol_monophosphatase-like"/>
</dbReference>
<sequence>MATNSLLRVCSASIGDGRQLCRNRCISQDTLQVVFRYDIMNSSLTEFLPSSWRWVPPASVSHATGSRVNPLHSGGTMRRVLYGMADTRSGERRGRCTGAFNAGPDTGANKVKGEGRVDTKEGEEEELVVRLSEMGKFWQEDQEKKFREAHDNGALSMESREGTDFSKFPSDGTESEEGRPEELQQSSENGRSVSGEQVSQSASSTSSTISNSRPYGHTYIQGSLSGSGNAPLQEPRSDYRPQSSSEPVFLEVIPEDLATILPDPSQTVGLFDGQQPLSVIEQAQREADVEPVKEWDRWPTGLQESQIKIKTDLQGKYGREMAAAIQAVQLACMLSQRVQERLLRKEEKAGSKKDKSLITVADWGVQAVVSWVLSQSFQGEAIPMVAEEDTKGLRGQSGIDMSQRVVNAVNECLCEASVVGIAPPKQPLGSYEVLKLINKGTTLGGPTGRHWVLDPVDGTLGFVRGDQYAVALALVDDGEVVLGVLGCPNFPMRPAWLGYHHKYYRMAMKIVPPDSNHWHRGCVMTAQKGEGRAWMQPMIFNGETFNEFHAPREVCVSSVVDPTEATFCEPVEKANSSHSFTAGLADTLGLRNQPLRVYSMAKYAAIARGDAEIFMKFAKAGYKEKIWDHAAGVLIVQEAGGVVTDAGGRPLDFSKGRFLEGLDRGIIACCGKSLHNKIIAAVDASYNSSTL</sequence>
<comment type="cofactor">
    <cofactor evidence="1 9">
        <name>Mg(2+)</name>
        <dbReference type="ChEBI" id="CHEBI:18420"/>
    </cofactor>
</comment>
<evidence type="ECO:0000256" key="2">
    <source>
        <dbReference type="ARBA" id="ARBA00009759"/>
    </source>
</evidence>
<dbReference type="Pfam" id="PF00459">
    <property type="entry name" value="Inositol_P"/>
    <property type="match status" value="1"/>
</dbReference>
<dbReference type="GeneID" id="112290536"/>
<feature type="binding site" evidence="9">
    <location>
        <position position="628"/>
    </location>
    <ligand>
        <name>Mg(2+)</name>
        <dbReference type="ChEBI" id="CHEBI:18420"/>
        <label>1</label>
        <note>catalytic</note>
    </ligand>
</feature>
<dbReference type="Gene3D" id="3.40.190.80">
    <property type="match status" value="1"/>
</dbReference>
<dbReference type="FunFam" id="3.40.190.80:FF:000003">
    <property type="entry name" value="PAP-specific phosphatase HAL2-like"/>
    <property type="match status" value="1"/>
</dbReference>
<evidence type="ECO:0000256" key="9">
    <source>
        <dbReference type="PIRSR" id="PIRSR600760-2"/>
    </source>
</evidence>
<keyword evidence="13" id="KW-1185">Reference proteome</keyword>
<feature type="compositionally biased region" description="Basic and acidic residues" evidence="10">
    <location>
        <begin position="111"/>
        <end position="120"/>
    </location>
</feature>
<evidence type="ECO:0000256" key="3">
    <source>
        <dbReference type="ARBA" id="ARBA00012633"/>
    </source>
</evidence>
<dbReference type="PANTHER" id="PTHR43200">
    <property type="entry name" value="PHOSPHATASE"/>
    <property type="match status" value="1"/>
</dbReference>
<dbReference type="PROSITE" id="PS00630">
    <property type="entry name" value="IMP_2"/>
    <property type="match status" value="1"/>
</dbReference>
<reference evidence="11 13" key="2">
    <citation type="journal article" date="2018" name="Plant J.">
        <title>The Physcomitrella patens chromosome-scale assembly reveals moss genome structure and evolution.</title>
        <authorList>
            <person name="Lang D."/>
            <person name="Ullrich K.K."/>
            <person name="Murat F."/>
            <person name="Fuchs J."/>
            <person name="Jenkins J."/>
            <person name="Haas F.B."/>
            <person name="Piednoel M."/>
            <person name="Gundlach H."/>
            <person name="Van Bel M."/>
            <person name="Meyberg R."/>
            <person name="Vives C."/>
            <person name="Morata J."/>
            <person name="Symeonidi A."/>
            <person name="Hiss M."/>
            <person name="Muchero W."/>
            <person name="Kamisugi Y."/>
            <person name="Saleh O."/>
            <person name="Blanc G."/>
            <person name="Decker E.L."/>
            <person name="van Gessel N."/>
            <person name="Grimwood J."/>
            <person name="Hayes R.D."/>
            <person name="Graham S.W."/>
            <person name="Gunter L.E."/>
            <person name="McDaniel S.F."/>
            <person name="Hoernstein S.N.W."/>
            <person name="Larsson A."/>
            <person name="Li F.W."/>
            <person name="Perroud P.F."/>
            <person name="Phillips J."/>
            <person name="Ranjan P."/>
            <person name="Rokshar D.S."/>
            <person name="Rothfels C.J."/>
            <person name="Schneider L."/>
            <person name="Shu S."/>
            <person name="Stevenson D.W."/>
            <person name="Thummler F."/>
            <person name="Tillich M."/>
            <person name="Villarreal Aguilar J.C."/>
            <person name="Widiez T."/>
            <person name="Wong G.K."/>
            <person name="Wymore A."/>
            <person name="Zhang Y."/>
            <person name="Zimmer A.D."/>
            <person name="Quatrano R.S."/>
            <person name="Mayer K.F.X."/>
            <person name="Goodstein D."/>
            <person name="Casacuberta J.M."/>
            <person name="Vandepoele K."/>
            <person name="Reski R."/>
            <person name="Cuming A.C."/>
            <person name="Tuskan G.A."/>
            <person name="Maumus F."/>
            <person name="Salse J."/>
            <person name="Schmutz J."/>
            <person name="Rensing S.A."/>
        </authorList>
    </citation>
    <scope>NUCLEOTIDE SEQUENCE [LARGE SCALE GENOMIC DNA]</scope>
    <source>
        <strain evidence="12 13">cv. Gransden 2004</strain>
    </source>
</reference>
<dbReference type="RefSeq" id="XP_024392653.1">
    <property type="nucleotide sequence ID" value="XM_024536885.2"/>
</dbReference>
<evidence type="ECO:0000256" key="10">
    <source>
        <dbReference type="SAM" id="MobiDB-lite"/>
    </source>
</evidence>
<dbReference type="OrthoDB" id="411145at2759"/>
<dbReference type="InterPro" id="IPR006239">
    <property type="entry name" value="DPNP"/>
</dbReference>
<dbReference type="Gramene" id="Pp3c13_15690V3.2">
    <property type="protein sequence ID" value="Pp3c13_15690V3.2"/>
    <property type="gene ID" value="Pp3c13_15690"/>
</dbReference>
<dbReference type="InterPro" id="IPR020583">
    <property type="entry name" value="Inositol_monoP_metal-BS"/>
</dbReference>
<organism evidence="11">
    <name type="scientific">Physcomitrium patens</name>
    <name type="common">Spreading-leaved earth moss</name>
    <name type="synonym">Physcomitrella patens</name>
    <dbReference type="NCBI Taxonomy" id="3218"/>
    <lineage>
        <taxon>Eukaryota</taxon>
        <taxon>Viridiplantae</taxon>
        <taxon>Streptophyta</taxon>
        <taxon>Embryophyta</taxon>
        <taxon>Bryophyta</taxon>
        <taxon>Bryophytina</taxon>
        <taxon>Bryopsida</taxon>
        <taxon>Funariidae</taxon>
        <taxon>Funariales</taxon>
        <taxon>Funariaceae</taxon>
        <taxon>Physcomitrium</taxon>
    </lineage>
</organism>
<dbReference type="NCBIfam" id="TIGR01330">
    <property type="entry name" value="bisphos_HAL2"/>
    <property type="match status" value="1"/>
</dbReference>
<protein>
    <recommendedName>
        <fullName evidence="3">3'(2'),5'-bisphosphate nucleotidase</fullName>
        <ecNumber evidence="3">3.1.3.7</ecNumber>
    </recommendedName>
</protein>
<accession>A0A2K1JM55</accession>
<dbReference type="PaxDb" id="3218-PP1S158_188V6.1"/>
<dbReference type="AlphaFoldDB" id="A0A2K1JM55"/>
<comment type="catalytic activity">
    <reaction evidence="7">
        <text>adenosine 3',5'-bisphosphate + H2O = AMP + phosphate</text>
        <dbReference type="Rhea" id="RHEA:10040"/>
        <dbReference type="ChEBI" id="CHEBI:15377"/>
        <dbReference type="ChEBI" id="CHEBI:43474"/>
        <dbReference type="ChEBI" id="CHEBI:58343"/>
        <dbReference type="ChEBI" id="CHEBI:456215"/>
        <dbReference type="EC" id="3.1.3.7"/>
    </reaction>
    <physiologicalReaction direction="left-to-right" evidence="7">
        <dbReference type="Rhea" id="RHEA:10041"/>
    </physiologicalReaction>
</comment>
<feature type="compositionally biased region" description="Polar residues" evidence="10">
    <location>
        <begin position="220"/>
        <end position="230"/>
    </location>
</feature>
<dbReference type="GO" id="GO:0008441">
    <property type="term" value="F:3'(2'),5'-bisphosphate nucleotidase activity"/>
    <property type="evidence" value="ECO:0000318"/>
    <property type="project" value="GO_Central"/>
</dbReference>
<comment type="catalytic activity">
    <reaction evidence="8">
        <text>3'-phosphoadenylyl sulfate + H2O = adenosine 5'-phosphosulfate + phosphate</text>
        <dbReference type="Rhea" id="RHEA:77639"/>
        <dbReference type="ChEBI" id="CHEBI:15377"/>
        <dbReference type="ChEBI" id="CHEBI:43474"/>
        <dbReference type="ChEBI" id="CHEBI:58243"/>
        <dbReference type="ChEBI" id="CHEBI:58339"/>
        <dbReference type="EC" id="3.1.3.7"/>
    </reaction>
    <physiologicalReaction direction="left-to-right" evidence="8">
        <dbReference type="Rhea" id="RHEA:77640"/>
    </physiologicalReaction>
</comment>
<comment type="similarity">
    <text evidence="2">Belongs to the inositol monophosphatase superfamily.</text>
</comment>
<reference evidence="12" key="3">
    <citation type="submission" date="2020-12" db="UniProtKB">
        <authorList>
            <consortium name="EnsemblPlants"/>
        </authorList>
    </citation>
    <scope>IDENTIFICATION</scope>
</reference>
<dbReference type="SUPFAM" id="SSF56655">
    <property type="entry name" value="Carbohydrate phosphatase"/>
    <property type="match status" value="1"/>
</dbReference>
<evidence type="ECO:0000256" key="6">
    <source>
        <dbReference type="ARBA" id="ARBA00022842"/>
    </source>
</evidence>
<dbReference type="PROSITE" id="PS00629">
    <property type="entry name" value="IMP_1"/>
    <property type="match status" value="1"/>
</dbReference>
<feature type="region of interest" description="Disordered" evidence="10">
    <location>
        <begin position="97"/>
        <end position="124"/>
    </location>
</feature>
<keyword evidence="6 9" id="KW-0460">Magnesium</keyword>
<evidence type="ECO:0000256" key="7">
    <source>
        <dbReference type="ARBA" id="ARBA00044479"/>
    </source>
</evidence>
<dbReference type="EMBL" id="ABEU02000013">
    <property type="protein sequence ID" value="PNR42609.1"/>
    <property type="molecule type" value="Genomic_DNA"/>
</dbReference>
<evidence type="ECO:0000313" key="13">
    <source>
        <dbReference type="Proteomes" id="UP000006727"/>
    </source>
</evidence>
<reference evidence="11 13" key="1">
    <citation type="journal article" date="2008" name="Science">
        <title>The Physcomitrella genome reveals evolutionary insights into the conquest of land by plants.</title>
        <authorList>
            <person name="Rensing S."/>
            <person name="Lang D."/>
            <person name="Zimmer A."/>
            <person name="Terry A."/>
            <person name="Salamov A."/>
            <person name="Shapiro H."/>
            <person name="Nishiyama T."/>
            <person name="Perroud P.-F."/>
            <person name="Lindquist E."/>
            <person name="Kamisugi Y."/>
            <person name="Tanahashi T."/>
            <person name="Sakakibara K."/>
            <person name="Fujita T."/>
            <person name="Oishi K."/>
            <person name="Shin-I T."/>
            <person name="Kuroki Y."/>
            <person name="Toyoda A."/>
            <person name="Suzuki Y."/>
            <person name="Hashimoto A."/>
            <person name="Yamaguchi K."/>
            <person name="Sugano A."/>
            <person name="Kohara Y."/>
            <person name="Fujiyama A."/>
            <person name="Anterola A."/>
            <person name="Aoki S."/>
            <person name="Ashton N."/>
            <person name="Barbazuk W.B."/>
            <person name="Barker E."/>
            <person name="Bennetzen J."/>
            <person name="Bezanilla M."/>
            <person name="Blankenship R."/>
            <person name="Cho S.H."/>
            <person name="Dutcher S."/>
            <person name="Estelle M."/>
            <person name="Fawcett J.A."/>
            <person name="Gundlach H."/>
            <person name="Hanada K."/>
            <person name="Heyl A."/>
            <person name="Hicks K.A."/>
            <person name="Hugh J."/>
            <person name="Lohr M."/>
            <person name="Mayer K."/>
            <person name="Melkozernov A."/>
            <person name="Murata T."/>
            <person name="Nelson D."/>
            <person name="Pils B."/>
            <person name="Prigge M."/>
            <person name="Reiss B."/>
            <person name="Renner T."/>
            <person name="Rombauts S."/>
            <person name="Rushton P."/>
            <person name="Sanderfoot A."/>
            <person name="Schween G."/>
            <person name="Shiu S.-H."/>
            <person name="Stueber K."/>
            <person name="Theodoulou F.L."/>
            <person name="Tu H."/>
            <person name="Van de Peer Y."/>
            <person name="Verrier P.J."/>
            <person name="Waters E."/>
            <person name="Wood A."/>
            <person name="Yang L."/>
            <person name="Cove D."/>
            <person name="Cuming A."/>
            <person name="Hasebe M."/>
            <person name="Lucas S."/>
            <person name="Mishler D.B."/>
            <person name="Reski R."/>
            <person name="Grigoriev I."/>
            <person name="Quatrano R.S."/>
            <person name="Boore J.L."/>
        </authorList>
    </citation>
    <scope>NUCLEOTIDE SEQUENCE [LARGE SCALE GENOMIC DNA]</scope>
    <source>
        <strain evidence="12 13">cv. Gransden 2004</strain>
    </source>
</reference>
<keyword evidence="4 9" id="KW-0479">Metal-binding</keyword>
<dbReference type="KEGG" id="ppp:112290536"/>
<feature type="binding site" evidence="9">
    <location>
        <position position="387"/>
    </location>
    <ligand>
        <name>Mg(2+)</name>
        <dbReference type="ChEBI" id="CHEBI:18420"/>
        <label>1</label>
        <note>catalytic</note>
    </ligand>
</feature>
<dbReference type="EC" id="3.1.3.7" evidence="3"/>
<dbReference type="STRING" id="3218.A0A2K1JM55"/>
<proteinExistence type="inferred from homology"/>
<dbReference type="Gene3D" id="3.30.540.10">
    <property type="entry name" value="Fructose-1,6-Bisphosphatase, subunit A, domain 1"/>
    <property type="match status" value="1"/>
</dbReference>
<gene>
    <name evidence="12" type="primary">LOC112290536</name>
    <name evidence="11" type="ORF">PHYPA_017439</name>
</gene>
<evidence type="ECO:0000256" key="5">
    <source>
        <dbReference type="ARBA" id="ARBA00022801"/>
    </source>
</evidence>
<dbReference type="Proteomes" id="UP000006727">
    <property type="component" value="Chromosome 13"/>
</dbReference>
<dbReference type="FunCoup" id="A0A2K1JM55">
    <property type="interactions" value="125"/>
</dbReference>
<dbReference type="GO" id="GO:0046872">
    <property type="term" value="F:metal ion binding"/>
    <property type="evidence" value="ECO:0007669"/>
    <property type="project" value="UniProtKB-KW"/>
</dbReference>